<dbReference type="EMBL" id="CP065315">
    <property type="protein sequence ID" value="QQR04936.1"/>
    <property type="molecule type" value="Genomic_DNA"/>
</dbReference>
<name>A0AAX1KG81_FLAPL</name>
<dbReference type="AlphaFoldDB" id="A0AAX1KG81"/>
<dbReference type="RefSeq" id="WP_065535265.1">
    <property type="nucleotide sequence ID" value="NZ_CP015406.2"/>
</dbReference>
<dbReference type="Gene3D" id="2.60.40.10">
    <property type="entry name" value="Immunoglobulins"/>
    <property type="match status" value="2"/>
</dbReference>
<accession>A0AAX1KG81</accession>
<dbReference type="InterPro" id="IPR013783">
    <property type="entry name" value="Ig-like_fold"/>
</dbReference>
<dbReference type="Proteomes" id="UP000595792">
    <property type="component" value="Chromosome"/>
</dbReference>
<organism evidence="1 2">
    <name type="scientific">Flavonifractor plautii</name>
    <name type="common">Fusobacterium plautii</name>
    <dbReference type="NCBI Taxonomy" id="292800"/>
    <lineage>
        <taxon>Bacteria</taxon>
        <taxon>Bacillati</taxon>
        <taxon>Bacillota</taxon>
        <taxon>Clostridia</taxon>
        <taxon>Eubacteriales</taxon>
        <taxon>Oscillospiraceae</taxon>
        <taxon>Flavonifractor</taxon>
    </lineage>
</organism>
<evidence type="ECO:0000313" key="2">
    <source>
        <dbReference type="Proteomes" id="UP000595792"/>
    </source>
</evidence>
<evidence type="ECO:0000313" key="1">
    <source>
        <dbReference type="EMBL" id="QQR04936.1"/>
    </source>
</evidence>
<sequence length="399" mass="41898">MAITQVRAQFNGQWYMLTYNEDARAYQTAITPDTFSGGQPDGYYDVTVEAINDSGVVVTTDGDNLPGLRLVVRETIPPILTLVSPEAGYVTTNTPAVTWTAQDNDGGSGIDPDSAIVKLDGKAVPAEQVSVTAGAGGTYTITYTPGTALAEGPHTVQAGISDNDGNAATMEANYIVDTVPPVLSALLSFKEVVTDAYTVTITGQTNDATAPPVTMTVMDNGAVAGHPAVGPDGRFSILLNLEVGENNVTVVSKDGAGLTTTASYYIIRMVTDRTQADVDALNDRGTYNASDLNRVNTAMAYLNGWLSDAGYVTGYAGQGIAWAIDDIPIQAQMADYLSNVGAIGGTFSLANAPALPASMELLTHEGANHIERVLVLTDQIRARLKRSPFLSGEIFCGEV</sequence>
<protein>
    <recommendedName>
        <fullName evidence="3">Bacterial Ig-like domain-containing protein</fullName>
    </recommendedName>
</protein>
<evidence type="ECO:0008006" key="3">
    <source>
        <dbReference type="Google" id="ProtNLM"/>
    </source>
</evidence>
<dbReference type="Pfam" id="PF09136">
    <property type="entry name" value="Glucodextran_B"/>
    <property type="match status" value="1"/>
</dbReference>
<gene>
    <name evidence="1" type="ORF">I5Q84_13230</name>
</gene>
<reference evidence="1 2" key="1">
    <citation type="submission" date="2020-11" db="EMBL/GenBank/DDBJ databases">
        <title>Closed and high quality bacterial genomes of the OMM12 community.</title>
        <authorList>
            <person name="Marbouty M."/>
            <person name="Lamy-Besnier Q."/>
            <person name="Debarbieux L."/>
            <person name="Koszul R."/>
        </authorList>
    </citation>
    <scope>NUCLEOTIDE SEQUENCE [LARGE SCALE GENOMIC DNA]</scope>
    <source>
        <strain evidence="1 2">YL31</strain>
    </source>
</reference>
<proteinExistence type="predicted"/>
<dbReference type="KEGG" id="fpla:A4U99_14395"/>